<evidence type="ECO:0000313" key="2">
    <source>
        <dbReference type="EMBL" id="RGP69589.1"/>
    </source>
</evidence>
<gene>
    <name evidence="2" type="ORF">FSPOR_4693</name>
</gene>
<dbReference type="InterPro" id="IPR032675">
    <property type="entry name" value="LRR_dom_sf"/>
</dbReference>
<dbReference type="Gene3D" id="3.80.10.10">
    <property type="entry name" value="Ribonuclease Inhibitor"/>
    <property type="match status" value="1"/>
</dbReference>
<feature type="domain" description="F-box" evidence="1">
    <location>
        <begin position="396"/>
        <end position="441"/>
    </location>
</feature>
<dbReference type="InterPro" id="IPR001810">
    <property type="entry name" value="F-box_dom"/>
</dbReference>
<evidence type="ECO:0000259" key="1">
    <source>
        <dbReference type="PROSITE" id="PS50181"/>
    </source>
</evidence>
<dbReference type="PROSITE" id="PS50181">
    <property type="entry name" value="FBOX"/>
    <property type="match status" value="1"/>
</dbReference>
<dbReference type="AlphaFoldDB" id="A0A395SBY6"/>
<keyword evidence="3" id="KW-1185">Reference proteome</keyword>
<name>A0A395SBY6_FUSSP</name>
<dbReference type="EMBL" id="PXOF01000060">
    <property type="protein sequence ID" value="RGP69589.1"/>
    <property type="molecule type" value="Genomic_DNA"/>
</dbReference>
<sequence length="774" mass="87458">MGGGSQANISGTAKIYQLPFSMPYRHAAQVSGTPSLLPQGWQQRSSYIAMQTTELCYLGHSRAAETHLNGLMKFLDIYCPLGMSSPAEPSNATELSIRYIMLTYLFISICKSRVRVELVDVGEDTTPEVMAAMHDRYKVEAGGIDLKLRSMELLPYFFAPLSSMRGFRDIDPFPVIDCLLSLTDISQLRGPATDEKCVQQLLWLEGTAVKLVVASIETHIESMPGQSDKHHKEKSSDSMKSSWSGLFIAAELYVHQVLGLWTLDAPLEVKFHFHILGYLSWDLDKSDSCLEAGSAAASNFWFWKTFVGAFSLARHIETDRQVVLYPLRRQFIKLIYKWSEATGIKTWEEAREVLVSIVWPKSAFVHGFILALLKTILYRACKMVAIHPVHQPGAPIDLLARCPDLLIVSILETLPKHDLCSVSRLNKRYHALADAVLYNTVQWLKPELHLIFSQSLSRRPRRGSAIEEVKLAYPASELTRLISDTLEPMNSVSQTISTMSNLKTLDIAVPVGLLKSIGNLFNGPFDLACLQSCTLFYQDEDDQYWDLQENIHIFTHPTLETLVIKRAKLDDRGFEPIERPHNTALKTLHLIECDINDDTLSDVLMFPEALKEFVLTQREEPEPELEESSSSIRDYMMALKEQCHSLETITIDFPMLASGRALALREFVNLKTLRLNWDYQLFGKSTKKPRLHSVGLPPELETLEFFNPLGTDEEVTDLLASAIQSLHITCRKMKELIVLVEETEIPKEVLEAIKSQSQLRLSVIGGEEDRDDPE</sequence>
<protein>
    <recommendedName>
        <fullName evidence="1">F-box domain-containing protein</fullName>
    </recommendedName>
</protein>
<dbReference type="STRING" id="5514.A0A395SBY6"/>
<dbReference type="SUPFAM" id="SSF52047">
    <property type="entry name" value="RNI-like"/>
    <property type="match status" value="1"/>
</dbReference>
<dbReference type="Proteomes" id="UP000266152">
    <property type="component" value="Unassembled WGS sequence"/>
</dbReference>
<evidence type="ECO:0000313" key="3">
    <source>
        <dbReference type="Proteomes" id="UP000266152"/>
    </source>
</evidence>
<proteinExistence type="predicted"/>
<accession>A0A395SBY6</accession>
<reference evidence="2 3" key="1">
    <citation type="journal article" date="2018" name="PLoS Pathog.">
        <title>Evolution of structural diversity of trichothecenes, a family of toxins produced by plant pathogenic and entomopathogenic fungi.</title>
        <authorList>
            <person name="Proctor R.H."/>
            <person name="McCormick S.P."/>
            <person name="Kim H.S."/>
            <person name="Cardoza R.E."/>
            <person name="Stanley A.M."/>
            <person name="Lindo L."/>
            <person name="Kelly A."/>
            <person name="Brown D.W."/>
            <person name="Lee T."/>
            <person name="Vaughan M.M."/>
            <person name="Alexander N.J."/>
            <person name="Busman M."/>
            <person name="Gutierrez S."/>
        </authorList>
    </citation>
    <scope>NUCLEOTIDE SEQUENCE [LARGE SCALE GENOMIC DNA]</scope>
    <source>
        <strain evidence="2 3">NRRL 3299</strain>
    </source>
</reference>
<comment type="caution">
    <text evidence="2">The sequence shown here is derived from an EMBL/GenBank/DDBJ whole genome shotgun (WGS) entry which is preliminary data.</text>
</comment>
<organism evidence="2 3">
    <name type="scientific">Fusarium sporotrichioides</name>
    <dbReference type="NCBI Taxonomy" id="5514"/>
    <lineage>
        <taxon>Eukaryota</taxon>
        <taxon>Fungi</taxon>
        <taxon>Dikarya</taxon>
        <taxon>Ascomycota</taxon>
        <taxon>Pezizomycotina</taxon>
        <taxon>Sordariomycetes</taxon>
        <taxon>Hypocreomycetidae</taxon>
        <taxon>Hypocreales</taxon>
        <taxon>Nectriaceae</taxon>
        <taxon>Fusarium</taxon>
    </lineage>
</organism>